<dbReference type="Proteomes" id="UP000551616">
    <property type="component" value="Unassembled WGS sequence"/>
</dbReference>
<name>A0A7V8V5F0_9BACT</name>
<sequence>MGFEFMKRVSSLFLSVVLLSSSFALADEPQVLQQDNLVAWCIVPFDAAKRTPPERAAMLKELGIQRCAYDWRTEHVPTFEAEIQAYQQEGIEFFAFWRVHDQAFELFKKYDLHPQIWETIPLTDADTQEARVEQAAQRLQAVAKRTQHAGFPLGLYNHGGWGGEPENMVAVCQKLRSMGFDHVGIVYNFHHGHEHIADWPVVFGLMKPYLICLNLNGMNDKAKPKILGIGKGKHERAMIETIVESGYNGPIGILDHRNELDAKESLQENLTGLATVVKELPTETK</sequence>
<reference evidence="2 3" key="1">
    <citation type="submission" date="2020-05" db="EMBL/GenBank/DDBJ databases">
        <title>Bremerella alba sp. nov., a novel planctomycete isolated from the surface of the macroalga Fucus spiralis.</title>
        <authorList>
            <person name="Godinho O."/>
            <person name="Botelho R."/>
            <person name="Albuquerque L."/>
            <person name="Wiegand S."/>
            <person name="Da Costa M.S."/>
            <person name="Lobo-Da-Cunha A."/>
            <person name="Jogler C."/>
            <person name="Lage O.M."/>
        </authorList>
    </citation>
    <scope>NUCLEOTIDE SEQUENCE [LARGE SCALE GENOMIC DNA]</scope>
    <source>
        <strain evidence="2 3">FF15</strain>
    </source>
</reference>
<accession>A0A7V8V5F0</accession>
<organism evidence="2 3">
    <name type="scientific">Bremerella alba</name>
    <dbReference type="NCBI Taxonomy" id="980252"/>
    <lineage>
        <taxon>Bacteria</taxon>
        <taxon>Pseudomonadati</taxon>
        <taxon>Planctomycetota</taxon>
        <taxon>Planctomycetia</taxon>
        <taxon>Pirellulales</taxon>
        <taxon>Pirellulaceae</taxon>
        <taxon>Bremerella</taxon>
    </lineage>
</organism>
<dbReference type="Gene3D" id="3.20.20.150">
    <property type="entry name" value="Divalent-metal-dependent TIM barrel enzymes"/>
    <property type="match status" value="1"/>
</dbReference>
<dbReference type="SUPFAM" id="SSF51658">
    <property type="entry name" value="Xylose isomerase-like"/>
    <property type="match status" value="1"/>
</dbReference>
<dbReference type="EMBL" id="JABRWO010000006">
    <property type="protein sequence ID" value="MBA2115155.1"/>
    <property type="molecule type" value="Genomic_DNA"/>
</dbReference>
<evidence type="ECO:0000313" key="3">
    <source>
        <dbReference type="Proteomes" id="UP000551616"/>
    </source>
</evidence>
<keyword evidence="3" id="KW-1185">Reference proteome</keyword>
<proteinExistence type="predicted"/>
<dbReference type="AlphaFoldDB" id="A0A7V8V5F0"/>
<feature type="signal peptide" evidence="1">
    <location>
        <begin position="1"/>
        <end position="26"/>
    </location>
</feature>
<dbReference type="InterPro" id="IPR036237">
    <property type="entry name" value="Xyl_isomerase-like_sf"/>
</dbReference>
<evidence type="ECO:0008006" key="4">
    <source>
        <dbReference type="Google" id="ProtNLM"/>
    </source>
</evidence>
<protein>
    <recommendedName>
        <fullName evidence="4">Xylose isomerase-like TIM barrel domain-containing protein</fullName>
    </recommendedName>
</protein>
<comment type="caution">
    <text evidence="2">The sequence shown here is derived from an EMBL/GenBank/DDBJ whole genome shotgun (WGS) entry which is preliminary data.</text>
</comment>
<keyword evidence="1" id="KW-0732">Signal</keyword>
<evidence type="ECO:0000313" key="2">
    <source>
        <dbReference type="EMBL" id="MBA2115155.1"/>
    </source>
</evidence>
<gene>
    <name evidence="2" type="ORF">HOV93_23270</name>
</gene>
<feature type="chain" id="PRO_5031527890" description="Xylose isomerase-like TIM barrel domain-containing protein" evidence="1">
    <location>
        <begin position="27"/>
        <end position="285"/>
    </location>
</feature>
<evidence type="ECO:0000256" key="1">
    <source>
        <dbReference type="SAM" id="SignalP"/>
    </source>
</evidence>